<comment type="caution">
    <text evidence="1">The sequence shown here is derived from an EMBL/GenBank/DDBJ whole genome shotgun (WGS) entry which is preliminary data.</text>
</comment>
<organism evidence="1 2">
    <name type="scientific">Dryococelus australis</name>
    <dbReference type="NCBI Taxonomy" id="614101"/>
    <lineage>
        <taxon>Eukaryota</taxon>
        <taxon>Metazoa</taxon>
        <taxon>Ecdysozoa</taxon>
        <taxon>Arthropoda</taxon>
        <taxon>Hexapoda</taxon>
        <taxon>Insecta</taxon>
        <taxon>Pterygota</taxon>
        <taxon>Neoptera</taxon>
        <taxon>Polyneoptera</taxon>
        <taxon>Phasmatodea</taxon>
        <taxon>Verophasmatodea</taxon>
        <taxon>Anareolatae</taxon>
        <taxon>Phasmatidae</taxon>
        <taxon>Eurycanthinae</taxon>
        <taxon>Dryococelus</taxon>
    </lineage>
</organism>
<reference evidence="1 2" key="1">
    <citation type="submission" date="2023-02" db="EMBL/GenBank/DDBJ databases">
        <title>LHISI_Scaffold_Assembly.</title>
        <authorList>
            <person name="Stuart O.P."/>
            <person name="Cleave R."/>
            <person name="Magrath M.J.L."/>
            <person name="Mikheyev A.S."/>
        </authorList>
    </citation>
    <scope>NUCLEOTIDE SEQUENCE [LARGE SCALE GENOMIC DNA]</scope>
    <source>
        <strain evidence="1">Daus_M_001</strain>
        <tissue evidence="1">Leg muscle</tissue>
    </source>
</reference>
<dbReference type="Proteomes" id="UP001159363">
    <property type="component" value="Chromosome 1"/>
</dbReference>
<keyword evidence="2" id="KW-1185">Reference proteome</keyword>
<name>A0ABQ9III9_9NEOP</name>
<evidence type="ECO:0000313" key="1">
    <source>
        <dbReference type="EMBL" id="KAJ8896522.1"/>
    </source>
</evidence>
<protein>
    <recommendedName>
        <fullName evidence="3">Reverse transcriptase domain-containing protein</fullName>
    </recommendedName>
</protein>
<gene>
    <name evidence="1" type="ORF">PR048_001866</name>
</gene>
<evidence type="ECO:0000313" key="2">
    <source>
        <dbReference type="Proteomes" id="UP001159363"/>
    </source>
</evidence>
<proteinExistence type="predicted"/>
<sequence>MQYLEGMGLLHHKQYGFCKNMSTELAVMGVLKQKEYPSTIYGVLLDYFQNWKSSYTDGTNKGMFTRICPGTLMWNVLLYRLWKLQLLRDCELFEYADDGLMLIPAFSMRGHEEKA</sequence>
<dbReference type="EMBL" id="JARBHB010000001">
    <property type="protein sequence ID" value="KAJ8896522.1"/>
    <property type="molecule type" value="Genomic_DNA"/>
</dbReference>
<evidence type="ECO:0008006" key="3">
    <source>
        <dbReference type="Google" id="ProtNLM"/>
    </source>
</evidence>
<accession>A0ABQ9III9</accession>